<gene>
    <name evidence="8" type="primary">CSK1</name>
    <name evidence="8" type="ORF">LTR25_008598</name>
</gene>
<reference evidence="8 9" key="1">
    <citation type="submission" date="2023-06" db="EMBL/GenBank/DDBJ databases">
        <title>Black Yeasts Isolated from many extreme environments.</title>
        <authorList>
            <person name="Coleine C."/>
            <person name="Stajich J.E."/>
            <person name="Selbmann L."/>
        </authorList>
    </citation>
    <scope>NUCLEOTIDE SEQUENCE [LARGE SCALE GENOMIC DNA]</scope>
    <source>
        <strain evidence="8 9">CCFEE 5887</strain>
    </source>
</reference>
<dbReference type="AlphaFoldDB" id="A0AAV9PYE6"/>
<dbReference type="GO" id="GO:0005737">
    <property type="term" value="C:cytoplasm"/>
    <property type="evidence" value="ECO:0007669"/>
    <property type="project" value="TreeGrafter"/>
</dbReference>
<dbReference type="GO" id="GO:0010468">
    <property type="term" value="P:regulation of gene expression"/>
    <property type="evidence" value="ECO:0007669"/>
    <property type="project" value="TreeGrafter"/>
</dbReference>
<keyword evidence="8" id="KW-0808">Transferase</keyword>
<feature type="domain" description="Protein kinase" evidence="7">
    <location>
        <begin position="93"/>
        <end position="388"/>
    </location>
</feature>
<evidence type="ECO:0000256" key="1">
    <source>
        <dbReference type="ARBA" id="ARBA00006485"/>
    </source>
</evidence>
<dbReference type="GO" id="GO:0030332">
    <property type="term" value="F:cyclin binding"/>
    <property type="evidence" value="ECO:0007669"/>
    <property type="project" value="TreeGrafter"/>
</dbReference>
<dbReference type="InterPro" id="IPR050108">
    <property type="entry name" value="CDK"/>
</dbReference>
<dbReference type="Gene3D" id="3.30.200.20">
    <property type="entry name" value="Phosphorylase Kinase, domain 1"/>
    <property type="match status" value="1"/>
</dbReference>
<comment type="similarity">
    <text evidence="1">Belongs to the protein kinase superfamily. CMGC Ser/Thr protein kinase family. CDC2/CDKX subfamily.</text>
</comment>
<evidence type="ECO:0000256" key="3">
    <source>
        <dbReference type="ARBA" id="ARBA00022741"/>
    </source>
</evidence>
<comment type="caution">
    <text evidence="8">The sequence shown here is derived from an EMBL/GenBank/DDBJ whole genome shotgun (WGS) entry which is preliminary data.</text>
</comment>
<dbReference type="EC" id="2.7.11.22" evidence="2"/>
<dbReference type="GO" id="GO:0004693">
    <property type="term" value="F:cyclin-dependent protein serine/threonine kinase activity"/>
    <property type="evidence" value="ECO:0007669"/>
    <property type="project" value="UniProtKB-EC"/>
</dbReference>
<comment type="catalytic activity">
    <reaction evidence="5">
        <text>L-threonyl-[protein] + ATP = O-phospho-L-threonyl-[protein] + ADP + H(+)</text>
        <dbReference type="Rhea" id="RHEA:46608"/>
        <dbReference type="Rhea" id="RHEA-COMP:11060"/>
        <dbReference type="Rhea" id="RHEA-COMP:11605"/>
        <dbReference type="ChEBI" id="CHEBI:15378"/>
        <dbReference type="ChEBI" id="CHEBI:30013"/>
        <dbReference type="ChEBI" id="CHEBI:30616"/>
        <dbReference type="ChEBI" id="CHEBI:61977"/>
        <dbReference type="ChEBI" id="CHEBI:456216"/>
        <dbReference type="EC" id="2.7.11.22"/>
    </reaction>
</comment>
<dbReference type="PROSITE" id="PS50011">
    <property type="entry name" value="PROTEIN_KINASE_DOM"/>
    <property type="match status" value="1"/>
</dbReference>
<dbReference type="GO" id="GO:0005524">
    <property type="term" value="F:ATP binding"/>
    <property type="evidence" value="ECO:0007669"/>
    <property type="project" value="UniProtKB-KW"/>
</dbReference>
<dbReference type="GO" id="GO:0007165">
    <property type="term" value="P:signal transduction"/>
    <property type="evidence" value="ECO:0007669"/>
    <property type="project" value="TreeGrafter"/>
</dbReference>
<evidence type="ECO:0000259" key="7">
    <source>
        <dbReference type="PROSITE" id="PS50011"/>
    </source>
</evidence>
<accession>A0AAV9PYE6</accession>
<sequence length="391" mass="43549">MPVDVTFSERLSSIVVLTNALVALGKGADVARKEARELEEEFRNKAISEVEYQDDLQKALAALQPVADPLPQDEESPSDVEVLNYEGPSFGNYQYATFHADGQMSTIFKAQTKEKHAPVQIVALKVTHPAMMTPPHNSEREARLMVKARHEHVVPLLDTVHESSGRFILVLPFLRQDLENLLRSGRLDRRQTRMVFEGLFQALVHIHALGMIHRDIKPSNIMLKTMEGPVYLIDFGIAWSPKDKDSEAADSKITDVGTTCYRPPELLFGHRSYDSSLDMWAAGCVIAEMAKASHVPLFDAGPLGSELGLIKSIFTTLGTPNDETWPSASMYPDWGKMRFKDFPAKSWKDLLPGASEQAIDFVSKTVCYEPTRRLTAAQALGRGLRSDLARS</sequence>
<evidence type="ECO:0000313" key="8">
    <source>
        <dbReference type="EMBL" id="KAK5531489.1"/>
    </source>
</evidence>
<evidence type="ECO:0000256" key="5">
    <source>
        <dbReference type="ARBA" id="ARBA00047811"/>
    </source>
</evidence>
<dbReference type="EMBL" id="JAXLQG010000017">
    <property type="protein sequence ID" value="KAK5531489.1"/>
    <property type="molecule type" value="Genomic_DNA"/>
</dbReference>
<evidence type="ECO:0000256" key="4">
    <source>
        <dbReference type="ARBA" id="ARBA00022840"/>
    </source>
</evidence>
<proteinExistence type="inferred from homology"/>
<organism evidence="8 9">
    <name type="scientific">Vermiconidia calcicola</name>
    <dbReference type="NCBI Taxonomy" id="1690605"/>
    <lineage>
        <taxon>Eukaryota</taxon>
        <taxon>Fungi</taxon>
        <taxon>Dikarya</taxon>
        <taxon>Ascomycota</taxon>
        <taxon>Pezizomycotina</taxon>
        <taxon>Dothideomycetes</taxon>
        <taxon>Dothideomycetidae</taxon>
        <taxon>Mycosphaerellales</taxon>
        <taxon>Extremaceae</taxon>
        <taxon>Vermiconidia</taxon>
    </lineage>
</organism>
<dbReference type="SUPFAM" id="SSF56112">
    <property type="entry name" value="Protein kinase-like (PK-like)"/>
    <property type="match status" value="1"/>
</dbReference>
<keyword evidence="4" id="KW-0067">ATP-binding</keyword>
<dbReference type="PANTHER" id="PTHR24056">
    <property type="entry name" value="CELL DIVISION PROTEIN KINASE"/>
    <property type="match status" value="1"/>
</dbReference>
<dbReference type="SMART" id="SM00220">
    <property type="entry name" value="S_TKc"/>
    <property type="match status" value="1"/>
</dbReference>
<protein>
    <recommendedName>
        <fullName evidence="2">cyclin-dependent kinase</fullName>
        <ecNumber evidence="2">2.7.11.22</ecNumber>
    </recommendedName>
</protein>
<keyword evidence="8" id="KW-0418">Kinase</keyword>
<name>A0AAV9PYE6_9PEZI</name>
<dbReference type="PROSITE" id="PS00108">
    <property type="entry name" value="PROTEIN_KINASE_ST"/>
    <property type="match status" value="1"/>
</dbReference>
<dbReference type="GO" id="GO:0010389">
    <property type="term" value="P:regulation of G2/M transition of mitotic cell cycle"/>
    <property type="evidence" value="ECO:0007669"/>
    <property type="project" value="TreeGrafter"/>
</dbReference>
<dbReference type="GO" id="GO:0005634">
    <property type="term" value="C:nucleus"/>
    <property type="evidence" value="ECO:0007669"/>
    <property type="project" value="TreeGrafter"/>
</dbReference>
<evidence type="ECO:0000313" key="9">
    <source>
        <dbReference type="Proteomes" id="UP001345827"/>
    </source>
</evidence>
<dbReference type="PANTHER" id="PTHR24056:SF576">
    <property type="entry name" value="SERINE_THREONINE-PROTEIN KINASE CSK1"/>
    <property type="match status" value="1"/>
</dbReference>
<dbReference type="Gene3D" id="1.10.510.10">
    <property type="entry name" value="Transferase(Phosphotransferase) domain 1"/>
    <property type="match status" value="1"/>
</dbReference>
<keyword evidence="3" id="KW-0547">Nucleotide-binding</keyword>
<dbReference type="InterPro" id="IPR008271">
    <property type="entry name" value="Ser/Thr_kinase_AS"/>
</dbReference>
<keyword evidence="9" id="KW-1185">Reference proteome</keyword>
<dbReference type="InterPro" id="IPR011009">
    <property type="entry name" value="Kinase-like_dom_sf"/>
</dbReference>
<dbReference type="InterPro" id="IPR000719">
    <property type="entry name" value="Prot_kinase_dom"/>
</dbReference>
<comment type="catalytic activity">
    <reaction evidence="6">
        <text>L-seryl-[protein] + ATP = O-phospho-L-seryl-[protein] + ADP + H(+)</text>
        <dbReference type="Rhea" id="RHEA:17989"/>
        <dbReference type="Rhea" id="RHEA-COMP:9863"/>
        <dbReference type="Rhea" id="RHEA-COMP:11604"/>
        <dbReference type="ChEBI" id="CHEBI:15378"/>
        <dbReference type="ChEBI" id="CHEBI:29999"/>
        <dbReference type="ChEBI" id="CHEBI:30616"/>
        <dbReference type="ChEBI" id="CHEBI:83421"/>
        <dbReference type="ChEBI" id="CHEBI:456216"/>
        <dbReference type="EC" id="2.7.11.22"/>
    </reaction>
</comment>
<dbReference type="GO" id="GO:0000307">
    <property type="term" value="C:cyclin-dependent protein kinase holoenzyme complex"/>
    <property type="evidence" value="ECO:0007669"/>
    <property type="project" value="TreeGrafter"/>
</dbReference>
<dbReference type="Pfam" id="PF00069">
    <property type="entry name" value="Pkinase"/>
    <property type="match status" value="1"/>
</dbReference>
<evidence type="ECO:0000256" key="2">
    <source>
        <dbReference type="ARBA" id="ARBA00012425"/>
    </source>
</evidence>
<evidence type="ECO:0000256" key="6">
    <source>
        <dbReference type="ARBA" id="ARBA00048367"/>
    </source>
</evidence>
<dbReference type="GO" id="GO:0000082">
    <property type="term" value="P:G1/S transition of mitotic cell cycle"/>
    <property type="evidence" value="ECO:0007669"/>
    <property type="project" value="TreeGrafter"/>
</dbReference>
<dbReference type="Proteomes" id="UP001345827">
    <property type="component" value="Unassembled WGS sequence"/>
</dbReference>